<evidence type="ECO:0000313" key="2">
    <source>
        <dbReference type="Proteomes" id="UP000092574"/>
    </source>
</evidence>
<dbReference type="EMBL" id="CP015405">
    <property type="protein sequence ID" value="ANU78404.1"/>
    <property type="molecule type" value="Genomic_DNA"/>
</dbReference>
<accession>A0A1C7IHJ4</accession>
<organism evidence="1 2">
    <name type="scientific">Blautia pseudococcoides</name>
    <dbReference type="NCBI Taxonomy" id="1796616"/>
    <lineage>
        <taxon>Bacteria</taxon>
        <taxon>Bacillati</taxon>
        <taxon>Bacillota</taxon>
        <taxon>Clostridia</taxon>
        <taxon>Lachnospirales</taxon>
        <taxon>Lachnospiraceae</taxon>
        <taxon>Blautia</taxon>
    </lineage>
</organism>
<dbReference type="KEGG" id="byl:A4V09_23250"/>
<gene>
    <name evidence="1" type="ORF">A4V09_23250</name>
</gene>
<evidence type="ECO:0000313" key="1">
    <source>
        <dbReference type="EMBL" id="ANU78404.1"/>
    </source>
</evidence>
<protein>
    <submittedName>
        <fullName evidence="1">Uncharacterized protein</fullName>
    </submittedName>
</protein>
<sequence length="346" mass="40580">MKDMIYYPGFETRDENWLKFALLYFDTLRPIIPYTIYSEERYLSDTFQYVMGETDLIKPYRPEYEEGFHASILACEEFEKFLLHPGRYGAYFYGSKSGAYIEKWKNQNHQDCTLFSGKYSQTFFDFCIDNNIATPCREGIHISNDLAFVYMSILADIISKRQEYEMITDVQKYSRYLINKDLTVSRENQKRIMAAQNNIEFSLPANLNHIPLKQFVQLRKDRSFNTARKAYMSQIEQLIAHQESGEFFSLEDLLSYKKDLIKIGQQSFAFTASAIVSCFSFYSLFNGQHNAIVPAVASAVMDGITVRDTCSNLPQYVNSIKEKYLARKYVASIENINRPVYKRWWR</sequence>
<proteinExistence type="predicted"/>
<reference evidence="1" key="1">
    <citation type="submission" date="2017-04" db="EMBL/GenBank/DDBJ databases">
        <title>Complete Genome Sequences of Twelve Strains of a Stable Defined Moderately Diverse Mouse Microbiota 2 (sDMDMm2).</title>
        <authorList>
            <person name="Uchimura Y."/>
            <person name="Wyss M."/>
            <person name="Brugiroux S."/>
            <person name="Limenitakis J.P."/>
            <person name="Stecher B."/>
            <person name="McCoy K.D."/>
            <person name="Macpherson A.J."/>
        </authorList>
    </citation>
    <scope>NUCLEOTIDE SEQUENCE</scope>
    <source>
        <strain evidence="1">YL58</strain>
    </source>
</reference>
<dbReference type="RefSeq" id="WP_065544487.1">
    <property type="nucleotide sequence ID" value="NZ_CP015405.2"/>
</dbReference>
<name>A0A1C7IHJ4_9FIRM</name>
<dbReference type="STRING" id="1796616.A4V09_23250"/>
<keyword evidence="2" id="KW-1185">Reference proteome</keyword>
<dbReference type="AlphaFoldDB" id="A0A1C7IHJ4"/>
<dbReference type="OrthoDB" id="2082816at2"/>
<dbReference type="Proteomes" id="UP000092574">
    <property type="component" value="Chromosome"/>
</dbReference>